<dbReference type="Proteomes" id="UP001319045">
    <property type="component" value="Chromosome"/>
</dbReference>
<organism evidence="8 9">
    <name type="scientific">Prevotella herbatica</name>
    <dbReference type="NCBI Taxonomy" id="2801997"/>
    <lineage>
        <taxon>Bacteria</taxon>
        <taxon>Pseudomonadati</taxon>
        <taxon>Bacteroidota</taxon>
        <taxon>Bacteroidia</taxon>
        <taxon>Bacteroidales</taxon>
        <taxon>Prevotellaceae</taxon>
        <taxon>Prevotella</taxon>
    </lineage>
</organism>
<dbReference type="RefSeq" id="WP_207154672.1">
    <property type="nucleotide sequence ID" value="NZ_AP024484.1"/>
</dbReference>
<dbReference type="PANTHER" id="PTHR42920">
    <property type="entry name" value="OS03G0707200 PROTEIN-RELATED"/>
    <property type="match status" value="1"/>
</dbReference>
<reference evidence="8 9" key="1">
    <citation type="journal article" date="2022" name="Int. J. Syst. Evol. Microbiol.">
        <title>Prevotella herbatica sp. nov., a plant polysaccharide-decomposing anaerobic bacterium isolated from a methanogenic reactor.</title>
        <authorList>
            <person name="Uek A."/>
            <person name="Tonouchi A."/>
            <person name="Kaku N."/>
            <person name="Ueki K."/>
        </authorList>
    </citation>
    <scope>NUCLEOTIDE SEQUENCE [LARGE SCALE GENOMIC DNA]</scope>
    <source>
        <strain evidence="8 9">WR041</strain>
    </source>
</reference>
<name>A0ABM7NVH3_9BACT</name>
<feature type="transmembrane region" description="Helical" evidence="6">
    <location>
        <begin position="273"/>
        <end position="290"/>
    </location>
</feature>
<comment type="subcellular location">
    <subcellularLocation>
        <location evidence="1">Cell membrane</location>
        <topology evidence="1">Multi-pass membrane protein</topology>
    </subcellularLocation>
</comment>
<sequence>MESKSPRLGHIIAITTVLCWGGTFINTKFLLLGGLQPQEIFVIRFLLAYISIWFISPHRLMCDNWKDEALMLLLGISGGSMYFLSENMAVGITYVNNVAFIVCTAPLITTCIAIAMVKSVKASPKLIIGSLIALMGVGVVIFNGHFVLHLNPLGDILALTAAFCWAIYSILMKRASSRYGSIFITRKVFFYGLLTIMPVFIFKPWQFPLSGFARPEIWINLLFLGFVASFVCFMLWSWAIGQIGAMKTSNYVYLNPITTVVVSALFLNEPMTTIAYLGSALILTGVYIANKAKGI</sequence>
<evidence type="ECO:0000256" key="5">
    <source>
        <dbReference type="ARBA" id="ARBA00023136"/>
    </source>
</evidence>
<keyword evidence="9" id="KW-1185">Reference proteome</keyword>
<dbReference type="SUPFAM" id="SSF103481">
    <property type="entry name" value="Multidrug resistance efflux transporter EmrE"/>
    <property type="match status" value="2"/>
</dbReference>
<gene>
    <name evidence="8" type="ORF">prwr041_03960</name>
</gene>
<feature type="transmembrane region" description="Helical" evidence="6">
    <location>
        <begin position="69"/>
        <end position="85"/>
    </location>
</feature>
<evidence type="ECO:0000256" key="6">
    <source>
        <dbReference type="SAM" id="Phobius"/>
    </source>
</evidence>
<feature type="transmembrane region" description="Helical" evidence="6">
    <location>
        <begin position="12"/>
        <end position="34"/>
    </location>
</feature>
<feature type="transmembrane region" description="Helical" evidence="6">
    <location>
        <begin position="156"/>
        <end position="176"/>
    </location>
</feature>
<dbReference type="Pfam" id="PF00892">
    <property type="entry name" value="EamA"/>
    <property type="match status" value="2"/>
</dbReference>
<protein>
    <submittedName>
        <fullName evidence="8">Membrane protein</fullName>
    </submittedName>
</protein>
<dbReference type="InterPro" id="IPR051258">
    <property type="entry name" value="Diverse_Substrate_Transporter"/>
</dbReference>
<feature type="transmembrane region" description="Helical" evidence="6">
    <location>
        <begin position="188"/>
        <end position="205"/>
    </location>
</feature>
<evidence type="ECO:0000313" key="8">
    <source>
        <dbReference type="EMBL" id="BCS84503.1"/>
    </source>
</evidence>
<evidence type="ECO:0000256" key="4">
    <source>
        <dbReference type="ARBA" id="ARBA00022989"/>
    </source>
</evidence>
<dbReference type="InterPro" id="IPR000620">
    <property type="entry name" value="EamA_dom"/>
</dbReference>
<accession>A0ABM7NVH3</accession>
<keyword evidence="3 6" id="KW-0812">Transmembrane</keyword>
<evidence type="ECO:0000259" key="7">
    <source>
        <dbReference type="Pfam" id="PF00892"/>
    </source>
</evidence>
<dbReference type="EMBL" id="AP024484">
    <property type="protein sequence ID" value="BCS84503.1"/>
    <property type="molecule type" value="Genomic_DNA"/>
</dbReference>
<evidence type="ECO:0000313" key="9">
    <source>
        <dbReference type="Proteomes" id="UP001319045"/>
    </source>
</evidence>
<evidence type="ECO:0000256" key="3">
    <source>
        <dbReference type="ARBA" id="ARBA00022692"/>
    </source>
</evidence>
<feature type="transmembrane region" description="Helical" evidence="6">
    <location>
        <begin position="217"/>
        <end position="239"/>
    </location>
</feature>
<keyword evidence="2" id="KW-1003">Cell membrane</keyword>
<evidence type="ECO:0000256" key="2">
    <source>
        <dbReference type="ARBA" id="ARBA00022475"/>
    </source>
</evidence>
<keyword evidence="4 6" id="KW-1133">Transmembrane helix</keyword>
<feature type="transmembrane region" description="Helical" evidence="6">
    <location>
        <begin position="40"/>
        <end position="57"/>
    </location>
</feature>
<feature type="domain" description="EamA" evidence="7">
    <location>
        <begin position="8"/>
        <end position="141"/>
    </location>
</feature>
<keyword evidence="5 6" id="KW-0472">Membrane</keyword>
<feature type="domain" description="EamA" evidence="7">
    <location>
        <begin position="153"/>
        <end position="289"/>
    </location>
</feature>
<dbReference type="PANTHER" id="PTHR42920:SF11">
    <property type="entry name" value="INNER MEMBRANE PROTEIN YTFF"/>
    <property type="match status" value="1"/>
</dbReference>
<feature type="transmembrane region" description="Helical" evidence="6">
    <location>
        <begin position="126"/>
        <end position="150"/>
    </location>
</feature>
<evidence type="ECO:0000256" key="1">
    <source>
        <dbReference type="ARBA" id="ARBA00004651"/>
    </source>
</evidence>
<dbReference type="InterPro" id="IPR037185">
    <property type="entry name" value="EmrE-like"/>
</dbReference>
<feature type="transmembrane region" description="Helical" evidence="6">
    <location>
        <begin position="251"/>
        <end position="267"/>
    </location>
</feature>
<proteinExistence type="predicted"/>
<feature type="transmembrane region" description="Helical" evidence="6">
    <location>
        <begin position="97"/>
        <end position="117"/>
    </location>
</feature>